<dbReference type="CDD" id="cd00555">
    <property type="entry name" value="Maf"/>
    <property type="match status" value="1"/>
</dbReference>
<dbReference type="InterPro" id="IPR029001">
    <property type="entry name" value="ITPase-like_fam"/>
</dbReference>
<evidence type="ECO:0000313" key="6">
    <source>
        <dbReference type="Proteomes" id="UP000245137"/>
    </source>
</evidence>
<comment type="catalytic activity">
    <reaction evidence="4">
        <text>a 2'-deoxyribonucleoside 5'-triphosphate + H2O = a 2'-deoxyribonucleoside 5'-phosphate + diphosphate + H(+)</text>
        <dbReference type="Rhea" id="RHEA:44644"/>
        <dbReference type="ChEBI" id="CHEBI:15377"/>
        <dbReference type="ChEBI" id="CHEBI:15378"/>
        <dbReference type="ChEBI" id="CHEBI:33019"/>
        <dbReference type="ChEBI" id="CHEBI:61560"/>
        <dbReference type="ChEBI" id="CHEBI:65317"/>
        <dbReference type="EC" id="3.6.1.9"/>
    </reaction>
</comment>
<evidence type="ECO:0000256" key="1">
    <source>
        <dbReference type="ARBA" id="ARBA00001968"/>
    </source>
</evidence>
<comment type="similarity">
    <text evidence="4">Belongs to the Maf family.</text>
</comment>
<dbReference type="Proteomes" id="UP000245137">
    <property type="component" value="Unassembled WGS sequence"/>
</dbReference>
<evidence type="ECO:0000313" key="5">
    <source>
        <dbReference type="EMBL" id="PWB95803.1"/>
    </source>
</evidence>
<sequence length="263" mass="27867">MAALTFIPRRFTTVDRRATICAAVHTPPVGGAIFPHNARDRARAVGCEAEEASVSQDGSAAFWLAAEPLILASKSKGRRMALEQSGLPFLIHPAEIDERAIETEVVAAGGDADAVAARLARDKASLVSRTRPGALVVGADQVASCEGRRFGKPATVAAAAEQLRYLSGRTHRLHSAIALARDGHIIFETLAHADLTMRAVSSEFLARYLDSVAEEATTSAGAYQIEGLGVHLFECVAGDHWTIVGLPMLPLLAALRREGALLS</sequence>
<reference evidence="5 6" key="1">
    <citation type="journal article" date="2018" name="Appl. Microbiol. Biotechnol.">
        <title>Co-cultivation of the strictly anaerobic methanogen Methanosarcina barkeri with aerobic methanotrophs in an oxygen-limited membrane bioreactor.</title>
        <authorList>
            <person name="In 't Zandt M.H."/>
            <person name="van den Bosch T.J.M."/>
            <person name="Rijkers R."/>
            <person name="van Kessel M.A.H.J."/>
            <person name="Jetten M.S.M."/>
            <person name="Welte C.U."/>
        </authorList>
    </citation>
    <scope>NUCLEOTIDE SEQUENCE [LARGE SCALE GENOMIC DNA]</scope>
    <source>
        <strain evidence="5 6">DSM 17706</strain>
    </source>
</reference>
<feature type="active site" description="Proton acceptor" evidence="4">
    <location>
        <position position="140"/>
    </location>
</feature>
<comment type="caution">
    <text evidence="4">Lacks conserved residue(s) required for the propagation of feature annotation.</text>
</comment>
<dbReference type="SUPFAM" id="SSF52972">
    <property type="entry name" value="ITPase-like"/>
    <property type="match status" value="1"/>
</dbReference>
<dbReference type="OrthoDB" id="9813962at2"/>
<dbReference type="GO" id="GO:0005737">
    <property type="term" value="C:cytoplasm"/>
    <property type="evidence" value="ECO:0007669"/>
    <property type="project" value="UniProtKB-SubCell"/>
</dbReference>
<proteinExistence type="inferred from homology"/>
<accession>A0A2U1SW50</accession>
<comment type="catalytic activity">
    <reaction evidence="4">
        <text>a ribonucleoside 5'-triphosphate + H2O = a ribonucleoside 5'-phosphate + diphosphate + H(+)</text>
        <dbReference type="Rhea" id="RHEA:23996"/>
        <dbReference type="ChEBI" id="CHEBI:15377"/>
        <dbReference type="ChEBI" id="CHEBI:15378"/>
        <dbReference type="ChEBI" id="CHEBI:33019"/>
        <dbReference type="ChEBI" id="CHEBI:58043"/>
        <dbReference type="ChEBI" id="CHEBI:61557"/>
        <dbReference type="EC" id="3.6.1.9"/>
    </reaction>
</comment>
<keyword evidence="6" id="KW-1185">Reference proteome</keyword>
<dbReference type="EMBL" id="PUIV01000001">
    <property type="protein sequence ID" value="PWB95803.1"/>
    <property type="molecule type" value="Genomic_DNA"/>
</dbReference>
<dbReference type="GO" id="GO:0047429">
    <property type="term" value="F:nucleoside triphosphate diphosphatase activity"/>
    <property type="evidence" value="ECO:0007669"/>
    <property type="project" value="UniProtKB-EC"/>
</dbReference>
<dbReference type="GO" id="GO:0009117">
    <property type="term" value="P:nucleotide metabolic process"/>
    <property type="evidence" value="ECO:0007669"/>
    <property type="project" value="UniProtKB-KW"/>
</dbReference>
<evidence type="ECO:0000256" key="3">
    <source>
        <dbReference type="ARBA" id="ARBA00023080"/>
    </source>
</evidence>
<dbReference type="EC" id="3.6.1.9" evidence="4"/>
<keyword evidence="3 4" id="KW-0546">Nucleotide metabolism</keyword>
<comment type="subcellular location">
    <subcellularLocation>
        <location evidence="4">Cytoplasm</location>
    </subcellularLocation>
</comment>
<evidence type="ECO:0000256" key="4">
    <source>
        <dbReference type="HAMAP-Rule" id="MF_00528"/>
    </source>
</evidence>
<evidence type="ECO:0000256" key="2">
    <source>
        <dbReference type="ARBA" id="ARBA00022801"/>
    </source>
</evidence>
<protein>
    <recommendedName>
        <fullName evidence="4">Nucleoside triphosphate pyrophosphatase</fullName>
        <ecNumber evidence="4">3.6.1.9</ecNumber>
    </recommendedName>
    <alternativeName>
        <fullName evidence="4">Nucleotide pyrophosphatase</fullName>
        <shortName evidence="4">Nucleotide PPase</shortName>
    </alternativeName>
</protein>
<dbReference type="Gene3D" id="3.90.950.10">
    <property type="match status" value="1"/>
</dbReference>
<gene>
    <name evidence="5" type="ORF">C5689_01510</name>
</gene>
<keyword evidence="2 4" id="KW-0378">Hydrolase</keyword>
<dbReference type="AlphaFoldDB" id="A0A2U1SW50"/>
<dbReference type="Pfam" id="PF02545">
    <property type="entry name" value="Maf"/>
    <property type="match status" value="1"/>
</dbReference>
<keyword evidence="4" id="KW-0963">Cytoplasm</keyword>
<dbReference type="HAMAP" id="MF_00528">
    <property type="entry name" value="Maf"/>
    <property type="match status" value="1"/>
</dbReference>
<comment type="cofactor">
    <cofactor evidence="1 4">
        <name>a divalent metal cation</name>
        <dbReference type="ChEBI" id="CHEBI:60240"/>
    </cofactor>
</comment>
<organism evidence="5 6">
    <name type="scientific">Methylosinus sporium</name>
    <dbReference type="NCBI Taxonomy" id="428"/>
    <lineage>
        <taxon>Bacteria</taxon>
        <taxon>Pseudomonadati</taxon>
        <taxon>Pseudomonadota</taxon>
        <taxon>Alphaproteobacteria</taxon>
        <taxon>Hyphomicrobiales</taxon>
        <taxon>Methylocystaceae</taxon>
        <taxon>Methylosinus</taxon>
    </lineage>
</organism>
<dbReference type="InterPro" id="IPR003697">
    <property type="entry name" value="Maf-like"/>
</dbReference>
<dbReference type="PANTHER" id="PTHR43213">
    <property type="entry name" value="BIFUNCTIONAL DTTP/UTP PYROPHOSPHATASE/METHYLTRANSFERASE PROTEIN-RELATED"/>
    <property type="match status" value="1"/>
</dbReference>
<dbReference type="PANTHER" id="PTHR43213:SF5">
    <property type="entry name" value="BIFUNCTIONAL DTTP_UTP PYROPHOSPHATASE_METHYLTRANSFERASE PROTEIN-RELATED"/>
    <property type="match status" value="1"/>
</dbReference>
<name>A0A2U1SW50_METSR</name>
<comment type="function">
    <text evidence="4">Nucleoside triphosphate pyrophosphatase. May have a dual role in cell division arrest and in preventing the incorporation of modified nucleotides into cellular nucleic acids.</text>
</comment>
<comment type="caution">
    <text evidence="5">The sequence shown here is derived from an EMBL/GenBank/DDBJ whole genome shotgun (WGS) entry which is preliminary data.</text>
</comment>